<dbReference type="AlphaFoldDB" id="A0A238LFC7"/>
<organism evidence="1 2">
    <name type="scientific">Flavimaricola marinus</name>
    <dbReference type="NCBI Taxonomy" id="1819565"/>
    <lineage>
        <taxon>Bacteria</taxon>
        <taxon>Pseudomonadati</taxon>
        <taxon>Pseudomonadota</taxon>
        <taxon>Alphaproteobacteria</taxon>
        <taxon>Rhodobacterales</taxon>
        <taxon>Paracoccaceae</taxon>
        <taxon>Flavimaricola</taxon>
    </lineage>
</organism>
<dbReference type="Proteomes" id="UP000201613">
    <property type="component" value="Unassembled WGS sequence"/>
</dbReference>
<protein>
    <submittedName>
        <fullName evidence="1">Uncharacterized protein</fullName>
    </submittedName>
</protein>
<keyword evidence="2" id="KW-1185">Reference proteome</keyword>
<sequence>MSLPITIDQMKGTIGSLVYLWSEIEREIEISLERLSGEETQKPVHGISRSLEAWSQTVKPKDNLRPLQAELSDRLVALLRESLVIRNLVCHGLIGISAQFHACEPEAHLKVKLGDDALDLTWQQLQEMFDWMSRAGFLIIGLTNAALEVDAARAEEGLQGERYFPGPHGSGDTYAPQLFPQVAG</sequence>
<evidence type="ECO:0000313" key="2">
    <source>
        <dbReference type="Proteomes" id="UP000201613"/>
    </source>
</evidence>
<name>A0A238LFC7_9RHOB</name>
<reference evidence="2" key="1">
    <citation type="submission" date="2017-05" db="EMBL/GenBank/DDBJ databases">
        <authorList>
            <person name="Rodrigo-Torres L."/>
            <person name="Arahal R. D."/>
            <person name="Lucena T."/>
        </authorList>
    </citation>
    <scope>NUCLEOTIDE SEQUENCE [LARGE SCALE GENOMIC DNA]</scope>
    <source>
        <strain evidence="2">CECT 8899</strain>
    </source>
</reference>
<dbReference type="RefSeq" id="WP_133065028.1">
    <property type="nucleotide sequence ID" value="NZ_FXZK01000004.1"/>
</dbReference>
<proteinExistence type="predicted"/>
<accession>A0A238LFC7</accession>
<evidence type="ECO:0000313" key="1">
    <source>
        <dbReference type="EMBL" id="SMY08417.1"/>
    </source>
</evidence>
<dbReference type="EMBL" id="FXZK01000004">
    <property type="protein sequence ID" value="SMY08417.1"/>
    <property type="molecule type" value="Genomic_DNA"/>
</dbReference>
<dbReference type="OrthoDB" id="7831637at2"/>
<gene>
    <name evidence="1" type="ORF">LOM8899_02568</name>
</gene>